<accession>A0A1Y1WXZ0</accession>
<evidence type="ECO:0000256" key="2">
    <source>
        <dbReference type="ARBA" id="ARBA00005550"/>
    </source>
</evidence>
<dbReference type="AlphaFoldDB" id="A0A1Y1WXZ0"/>
<comment type="caution">
    <text evidence="8">The sequence shown here is derived from an EMBL/GenBank/DDBJ whole genome shotgun (WGS) entry which is preliminary data.</text>
</comment>
<dbReference type="InterPro" id="IPR038869">
    <property type="entry name" value="DLT1"/>
</dbReference>
<dbReference type="STRING" id="1754192.A0A1Y1WXZ0"/>
<evidence type="ECO:0000256" key="3">
    <source>
        <dbReference type="ARBA" id="ARBA00021353"/>
    </source>
</evidence>
<comment type="subcellular location">
    <subcellularLocation>
        <location evidence="7">Membrane</location>
        <topology evidence="7">Multi-pass membrane protein</topology>
    </subcellularLocation>
</comment>
<keyword evidence="9" id="KW-1185">Reference proteome</keyword>
<name>A0A1Y1WXZ0_9FUNG</name>
<evidence type="ECO:0000256" key="4">
    <source>
        <dbReference type="ARBA" id="ARBA00022692"/>
    </source>
</evidence>
<reference evidence="8 9" key="2">
    <citation type="submission" date="2016-08" db="EMBL/GenBank/DDBJ databases">
        <title>Pervasive Adenine N6-methylation of Active Genes in Fungi.</title>
        <authorList>
            <consortium name="DOE Joint Genome Institute"/>
            <person name="Mondo S.J."/>
            <person name="Dannebaum R.O."/>
            <person name="Kuo R.C."/>
            <person name="Labutti K."/>
            <person name="Haridas S."/>
            <person name="Kuo A."/>
            <person name="Salamov A."/>
            <person name="Ahrendt S.R."/>
            <person name="Lipzen A."/>
            <person name="Sullivan W."/>
            <person name="Andreopoulos W.B."/>
            <person name="Clum A."/>
            <person name="Lindquist E."/>
            <person name="Daum C."/>
            <person name="Ramamoorthy G.K."/>
            <person name="Gryganskyi A."/>
            <person name="Culley D."/>
            <person name="Magnuson J.K."/>
            <person name="James T.Y."/>
            <person name="O'Malley M.A."/>
            <person name="Stajich J.E."/>
            <person name="Spatafora J.W."/>
            <person name="Visel A."/>
            <person name="Grigoriev I.V."/>
        </authorList>
    </citation>
    <scope>NUCLEOTIDE SEQUENCE [LARGE SCALE GENOMIC DNA]</scope>
    <source>
        <strain evidence="8 9">S4</strain>
    </source>
</reference>
<keyword evidence="4 7" id="KW-0812">Transmembrane</keyword>
<dbReference type="PANTHER" id="PTHR40021:SF1">
    <property type="entry name" value="DEFECT AT LOW TEMPERATURE PROTEIN 1"/>
    <property type="match status" value="1"/>
</dbReference>
<keyword evidence="5 7" id="KW-1133">Transmembrane helix</keyword>
<evidence type="ECO:0000256" key="6">
    <source>
        <dbReference type="ARBA" id="ARBA00023136"/>
    </source>
</evidence>
<evidence type="ECO:0000256" key="7">
    <source>
        <dbReference type="RuleBase" id="RU367100"/>
    </source>
</evidence>
<evidence type="ECO:0000256" key="1">
    <source>
        <dbReference type="ARBA" id="ARBA00002489"/>
    </source>
</evidence>
<dbReference type="GO" id="GO:0016020">
    <property type="term" value="C:membrane"/>
    <property type="evidence" value="ECO:0007669"/>
    <property type="project" value="UniProtKB-SubCell"/>
</dbReference>
<comment type="function">
    <text evidence="1 7">Required for growth under high-pressure and low-temperature conditions.</text>
</comment>
<sequence>MEYEEYEETIPSTKKIKTKKNRIKKIKSKWSLSSRFLYLFYSIILTVAIVYVLADIALRIYFNRYPWYLVSVGLNVVLLCLIYFITVGIRNFTVIGYISTIPSNYLPIEQIDIPKKAYEKIGCELNKASDISSSAVPLPESIPPRGWGRKGTMYENIHFQTAIVQSSSLLESTVLKFNGQLVREPYMTIRQYINILANNKLINRDIGLCYVNNYEHACYSSDEIKEDEYEETMKLLAILLKKMQSKGAKKGHKNSKKK</sequence>
<reference evidence="8 9" key="1">
    <citation type="submission" date="2016-08" db="EMBL/GenBank/DDBJ databases">
        <title>A Parts List for Fungal Cellulosomes Revealed by Comparative Genomics.</title>
        <authorList>
            <consortium name="DOE Joint Genome Institute"/>
            <person name="Haitjema C.H."/>
            <person name="Gilmore S.P."/>
            <person name="Henske J.K."/>
            <person name="Solomon K.V."/>
            <person name="De Groot R."/>
            <person name="Kuo A."/>
            <person name="Mondo S.J."/>
            <person name="Salamov A.A."/>
            <person name="Labutti K."/>
            <person name="Zhao Z."/>
            <person name="Chiniquy J."/>
            <person name="Barry K."/>
            <person name="Brewer H.M."/>
            <person name="Purvine S.O."/>
            <person name="Wright A.T."/>
            <person name="Boxma B."/>
            <person name="Van Alen T."/>
            <person name="Hackstein J.H."/>
            <person name="Baker S.E."/>
            <person name="Grigoriev I.V."/>
            <person name="O'Malley M.A."/>
        </authorList>
    </citation>
    <scope>NUCLEOTIDE SEQUENCE [LARGE SCALE GENOMIC DNA]</scope>
    <source>
        <strain evidence="8 9">S4</strain>
    </source>
</reference>
<proteinExistence type="inferred from homology"/>
<keyword evidence="6 7" id="KW-0472">Membrane</keyword>
<dbReference type="EMBL" id="MCFG01000224">
    <property type="protein sequence ID" value="ORX78066.1"/>
    <property type="molecule type" value="Genomic_DNA"/>
</dbReference>
<dbReference type="PANTHER" id="PTHR40021">
    <property type="entry name" value="DEFECT AT LOW TEMPERATURE PROTEIN 1"/>
    <property type="match status" value="1"/>
</dbReference>
<evidence type="ECO:0000313" key="8">
    <source>
        <dbReference type="EMBL" id="ORX78066.1"/>
    </source>
</evidence>
<feature type="transmembrane region" description="Helical" evidence="7">
    <location>
        <begin position="36"/>
        <end position="61"/>
    </location>
</feature>
<dbReference type="OrthoDB" id="337038at2759"/>
<dbReference type="Proteomes" id="UP000193944">
    <property type="component" value="Unassembled WGS sequence"/>
</dbReference>
<comment type="similarity">
    <text evidence="2 7">Belongs to the DLT1 family.</text>
</comment>
<gene>
    <name evidence="7" type="primary">DLT1</name>
    <name evidence="8" type="ORF">BCR32DRAFT_295241</name>
</gene>
<organism evidence="8 9">
    <name type="scientific">Anaeromyces robustus</name>
    <dbReference type="NCBI Taxonomy" id="1754192"/>
    <lineage>
        <taxon>Eukaryota</taxon>
        <taxon>Fungi</taxon>
        <taxon>Fungi incertae sedis</taxon>
        <taxon>Chytridiomycota</taxon>
        <taxon>Chytridiomycota incertae sedis</taxon>
        <taxon>Neocallimastigomycetes</taxon>
        <taxon>Neocallimastigales</taxon>
        <taxon>Neocallimastigaceae</taxon>
        <taxon>Anaeromyces</taxon>
    </lineage>
</organism>
<feature type="transmembrane region" description="Helical" evidence="7">
    <location>
        <begin position="67"/>
        <end position="89"/>
    </location>
</feature>
<evidence type="ECO:0000256" key="5">
    <source>
        <dbReference type="ARBA" id="ARBA00022989"/>
    </source>
</evidence>
<evidence type="ECO:0000313" key="9">
    <source>
        <dbReference type="Proteomes" id="UP000193944"/>
    </source>
</evidence>
<protein>
    <recommendedName>
        <fullName evidence="3 7">Defect at low temperature protein 1</fullName>
    </recommendedName>
</protein>